<dbReference type="PATRIC" id="fig|483937.3.peg.3051"/>
<organism evidence="8 9">
    <name type="scientific">Paenibacillus riograndensis</name>
    <dbReference type="NCBI Taxonomy" id="483937"/>
    <lineage>
        <taxon>Bacteria</taxon>
        <taxon>Bacillati</taxon>
        <taxon>Bacillota</taxon>
        <taxon>Bacilli</taxon>
        <taxon>Bacillales</taxon>
        <taxon>Paenibacillaceae</taxon>
        <taxon>Paenibacillus</taxon>
        <taxon>Paenibacillus sonchi group</taxon>
    </lineage>
</organism>
<dbReference type="PANTHER" id="PTHR30287">
    <property type="entry name" value="MEMBRANE COMPONENT OF PREDICTED ABC SUPERFAMILY METABOLITE UPTAKE TRANSPORTER"/>
    <property type="match status" value="1"/>
</dbReference>
<dbReference type="GO" id="GO:0005886">
    <property type="term" value="C:plasma membrane"/>
    <property type="evidence" value="ECO:0007669"/>
    <property type="project" value="UniProtKB-SubCell"/>
</dbReference>
<keyword evidence="9" id="KW-1185">Reference proteome</keyword>
<comment type="subcellular location">
    <subcellularLocation>
        <location evidence="1">Cell membrane</location>
        <topology evidence="1">Multi-pass membrane protein</topology>
    </subcellularLocation>
</comment>
<dbReference type="InterPro" id="IPR038766">
    <property type="entry name" value="Membrane_comp_ABC_pdt"/>
</dbReference>
<dbReference type="AlphaFoldDB" id="A0A132U3T3"/>
<dbReference type="EMBL" id="LIRB01000121">
    <property type="protein sequence ID" value="KWX78160.1"/>
    <property type="molecule type" value="Genomic_DNA"/>
</dbReference>
<feature type="domain" description="ABC3 transporter permease C-terminal" evidence="7">
    <location>
        <begin position="674"/>
        <end position="794"/>
    </location>
</feature>
<evidence type="ECO:0000256" key="4">
    <source>
        <dbReference type="ARBA" id="ARBA00022989"/>
    </source>
</evidence>
<feature type="transmembrane region" description="Helical" evidence="6">
    <location>
        <begin position="257"/>
        <end position="281"/>
    </location>
</feature>
<dbReference type="Pfam" id="PF02687">
    <property type="entry name" value="FtsX"/>
    <property type="match status" value="2"/>
</dbReference>
<feature type="transmembrane region" description="Helical" evidence="6">
    <location>
        <begin position="664"/>
        <end position="688"/>
    </location>
</feature>
<evidence type="ECO:0000256" key="1">
    <source>
        <dbReference type="ARBA" id="ARBA00004651"/>
    </source>
</evidence>
<dbReference type="InterPro" id="IPR003838">
    <property type="entry name" value="ABC3_permease_C"/>
</dbReference>
<dbReference type="Proteomes" id="UP000070475">
    <property type="component" value="Unassembled WGS sequence"/>
</dbReference>
<feature type="transmembrane region" description="Helical" evidence="6">
    <location>
        <begin position="718"/>
        <end position="741"/>
    </location>
</feature>
<dbReference type="RefSeq" id="WP_060860340.1">
    <property type="nucleotide sequence ID" value="NZ_LIRB01000121.1"/>
</dbReference>
<evidence type="ECO:0000256" key="2">
    <source>
        <dbReference type="ARBA" id="ARBA00022475"/>
    </source>
</evidence>
<feature type="transmembrane region" description="Helical" evidence="6">
    <location>
        <begin position="356"/>
        <end position="377"/>
    </location>
</feature>
<protein>
    <submittedName>
        <fullName evidence="8">ABC transporter permease</fullName>
    </submittedName>
</protein>
<keyword evidence="5 6" id="KW-0472">Membrane</keyword>
<comment type="caution">
    <text evidence="8">The sequence shown here is derived from an EMBL/GenBank/DDBJ whole genome shotgun (WGS) entry which is preliminary data.</text>
</comment>
<reference evidence="8 9" key="1">
    <citation type="submission" date="2015-08" db="EMBL/GenBank/DDBJ databases">
        <title>Genomes of Paenibacillus riograndensis.</title>
        <authorList>
            <person name="Sant'Anna F.H."/>
            <person name="Souza R."/>
            <person name="Ambrosini A."/>
            <person name="Bach E."/>
            <person name="Fernandes G."/>
            <person name="Balsanelli E."/>
            <person name="Baura V.A."/>
            <person name="Pedrosa F.O."/>
            <person name="Souza E.M."/>
            <person name="Passaglia L."/>
        </authorList>
    </citation>
    <scope>NUCLEOTIDE SEQUENCE [LARGE SCALE GENOMIC DNA]</scope>
    <source>
        <strain evidence="8 9">CAS34</strain>
    </source>
</reference>
<evidence type="ECO:0000256" key="5">
    <source>
        <dbReference type="ARBA" id="ARBA00023136"/>
    </source>
</evidence>
<keyword evidence="3 6" id="KW-0812">Transmembrane</keyword>
<dbReference type="OrthoDB" id="2024371at2"/>
<feature type="transmembrane region" description="Helical" evidence="6">
    <location>
        <begin position="437"/>
        <end position="457"/>
    </location>
</feature>
<keyword evidence="4 6" id="KW-1133">Transmembrane helix</keyword>
<gene>
    <name evidence="8" type="ORF">AMQ84_10570</name>
</gene>
<evidence type="ECO:0000313" key="8">
    <source>
        <dbReference type="EMBL" id="KWX78160.1"/>
    </source>
</evidence>
<dbReference type="PANTHER" id="PTHR30287:SF2">
    <property type="entry name" value="BLL1001 PROTEIN"/>
    <property type="match status" value="1"/>
</dbReference>
<evidence type="ECO:0000256" key="6">
    <source>
        <dbReference type="SAM" id="Phobius"/>
    </source>
</evidence>
<keyword evidence="2" id="KW-1003">Cell membrane</keyword>
<feature type="transmembrane region" description="Helical" evidence="6">
    <location>
        <begin position="761"/>
        <end position="785"/>
    </location>
</feature>
<evidence type="ECO:0000313" key="9">
    <source>
        <dbReference type="Proteomes" id="UP000070475"/>
    </source>
</evidence>
<feature type="transmembrane region" description="Helical" evidence="6">
    <location>
        <begin position="313"/>
        <end position="336"/>
    </location>
</feature>
<proteinExistence type="predicted"/>
<sequence>MAAIWSICLGNLRRRKVQNSLIALLLLLSTLLINTAITVISNSENLYEDLHRETKGSHELLNLTTGLHDPQMVEKWWSAQKGVTASVLLPYKPLAGVIHEGEDIPNLYLYMMNTPDRPFGTDELVFAQGQETGHPEPGTIWIPTSLAYKYDVSVGDELQFKAGKQPLRLKVSAVVIDLALGGPFSTTARIWMNNTDYQHDLNSVQDTDSYLMGIRFDDYSQRAGYWERFESFLGTPFMEERTTFEEISAFYFIMNKIIGFVMSFLGVVMMLVALYTIGFTISDAILSNYKTIGIYKSLGLSSREIISTYIAQYSFLSLISLIPGLILSRFLSGVIIEQSLSFLKTDHSSTHIQGAGTEFIVGIGILLLILLVVWFYANKARSIQPMQAIRYGMSEAAYSRTTKRWHEERKRGKEFERWPVPWVIGIRNVTKNLKGSILMLVLTTVTSAVLVFGLVLLNSIYQMQETSPLWGYDSSDVVIMITNTSEFDREQVENDMGSDARVRNLNWIGYTIGVAPADQTRRSDPADSRAQSVNIPLTVVEGSMDEIGLASITGRNPHNRNEISIGINVSRELGKEVGDIVELYIEGEKHSFTVTGIYQSISNMSYQARVTSEVVHKLNRDAGYLNLNNIADSDEIVQELNDKYGTSIQAVKQQTLLDSVFKEAAAVLIIPMSILGLMFLLITCLIIYSTSRIHIRKEIKTYGIYKSIGLTSGTIRGALTWGIVLLSAFGAILGIFCGAYLLPGILRDLLSSYGIIKLPLLMHWTGISLLALLSVSVAGSGCWMASRIIRSNSPRILVTE</sequence>
<feature type="domain" description="ABC3 transporter permease C-terminal" evidence="7">
    <location>
        <begin position="264"/>
        <end position="385"/>
    </location>
</feature>
<name>A0A132U3T3_9BACL</name>
<evidence type="ECO:0000256" key="3">
    <source>
        <dbReference type="ARBA" id="ARBA00022692"/>
    </source>
</evidence>
<accession>A0A132U3T3</accession>
<evidence type="ECO:0000259" key="7">
    <source>
        <dbReference type="Pfam" id="PF02687"/>
    </source>
</evidence>